<dbReference type="Gene3D" id="1.10.10.10">
    <property type="entry name" value="Winged helix-like DNA-binding domain superfamily/Winged helix DNA-binding domain"/>
    <property type="match status" value="1"/>
</dbReference>
<dbReference type="Proteomes" id="UP000777440">
    <property type="component" value="Unassembled WGS sequence"/>
</dbReference>
<keyword evidence="2" id="KW-0238">DNA-binding</keyword>
<dbReference type="InterPro" id="IPR036390">
    <property type="entry name" value="WH_DNA-bd_sf"/>
</dbReference>
<dbReference type="SUPFAM" id="SSF46785">
    <property type="entry name" value="Winged helix' DNA-binding domain"/>
    <property type="match status" value="1"/>
</dbReference>
<keyword evidence="6" id="KW-1185">Reference proteome</keyword>
<dbReference type="CDD" id="cd00090">
    <property type="entry name" value="HTH_ARSR"/>
    <property type="match status" value="1"/>
</dbReference>
<gene>
    <name evidence="5" type="ORF">JNB61_04440</name>
</gene>
<organism evidence="5 6">
    <name type="scientific">Microbacterium ureisolvens</name>
    <dbReference type="NCBI Taxonomy" id="2781186"/>
    <lineage>
        <taxon>Bacteria</taxon>
        <taxon>Bacillati</taxon>
        <taxon>Actinomycetota</taxon>
        <taxon>Actinomycetes</taxon>
        <taxon>Micrococcales</taxon>
        <taxon>Microbacteriaceae</taxon>
        <taxon>Microbacterium</taxon>
    </lineage>
</organism>
<reference evidence="5 6" key="1">
    <citation type="journal article" date="2021" name="MBio">
        <title>Poor Competitiveness of Bradyrhizobium in Pigeon Pea Root Colonization in Indian Soils.</title>
        <authorList>
            <person name="Chalasani D."/>
            <person name="Basu A."/>
            <person name="Pullabhotla S.V.S.R.N."/>
            <person name="Jorrin B."/>
            <person name="Neal A.L."/>
            <person name="Poole P.S."/>
            <person name="Podile A.R."/>
            <person name="Tkacz A."/>
        </authorList>
    </citation>
    <scope>NUCLEOTIDE SEQUENCE [LARGE SCALE GENOMIC DNA]</scope>
    <source>
        <strain evidence="5 6">HU12</strain>
    </source>
</reference>
<evidence type="ECO:0000313" key="6">
    <source>
        <dbReference type="Proteomes" id="UP000777440"/>
    </source>
</evidence>
<dbReference type="InterPro" id="IPR011991">
    <property type="entry name" value="ArsR-like_HTH"/>
</dbReference>
<dbReference type="Pfam" id="PF19361">
    <property type="entry name" value="DUF5937"/>
    <property type="match status" value="1"/>
</dbReference>
<evidence type="ECO:0000259" key="4">
    <source>
        <dbReference type="SMART" id="SM00418"/>
    </source>
</evidence>
<dbReference type="PANTHER" id="PTHR43132">
    <property type="entry name" value="ARSENICAL RESISTANCE OPERON REPRESSOR ARSR-RELATED"/>
    <property type="match status" value="1"/>
</dbReference>
<name>A0ABS7HVD9_9MICO</name>
<evidence type="ECO:0000256" key="3">
    <source>
        <dbReference type="ARBA" id="ARBA00023163"/>
    </source>
</evidence>
<protein>
    <submittedName>
        <fullName evidence="5">Winged helix-turn-helix transcriptional regulator</fullName>
    </submittedName>
</protein>
<evidence type="ECO:0000256" key="2">
    <source>
        <dbReference type="ARBA" id="ARBA00023125"/>
    </source>
</evidence>
<dbReference type="Pfam" id="PF12840">
    <property type="entry name" value="HTH_20"/>
    <property type="match status" value="1"/>
</dbReference>
<dbReference type="InterPro" id="IPR001845">
    <property type="entry name" value="HTH_ArsR_DNA-bd_dom"/>
</dbReference>
<dbReference type="InterPro" id="IPR045981">
    <property type="entry name" value="DUF5937"/>
</dbReference>
<evidence type="ECO:0000256" key="1">
    <source>
        <dbReference type="ARBA" id="ARBA00023015"/>
    </source>
</evidence>
<dbReference type="SMART" id="SM00418">
    <property type="entry name" value="HTH_ARSR"/>
    <property type="match status" value="1"/>
</dbReference>
<keyword evidence="3" id="KW-0804">Transcription</keyword>
<evidence type="ECO:0000313" key="5">
    <source>
        <dbReference type="EMBL" id="MBW9109008.1"/>
    </source>
</evidence>
<accession>A0ABS7HVD9</accession>
<feature type="domain" description="HTH arsR-type" evidence="4">
    <location>
        <begin position="280"/>
        <end position="354"/>
    </location>
</feature>
<dbReference type="EMBL" id="JAEUAX010000002">
    <property type="protein sequence ID" value="MBW9109008.1"/>
    <property type="molecule type" value="Genomic_DNA"/>
</dbReference>
<dbReference type="InterPro" id="IPR036388">
    <property type="entry name" value="WH-like_DNA-bd_sf"/>
</dbReference>
<proteinExistence type="predicted"/>
<sequence length="354" mass="38850">MRCSVLSVCDAPTLVPGARGPYSFDVDRKFVDFQLAPDDLTAIRFGISPGHELCHAVRAMLRPDEYPLQWGWMRATRGAIPRDDFEVLALLIRDEGYFPDFLTTTPTWDLTPEGEAERLRHIDDARFEVDMTKVLVRTDGARRAAVQRMLEHPDRARAMIAGAWLSVWNAGVAPVWTQLERLLRADIAVRSRRIAESGIGAMIQTLHDRVEWSHGAVRVTMRIWSEVVDCRGSGLVLVPSVMGATGCFVLTEPPAQPTLFYPAQGVTAAWARDPADVMSALGALLGPARARILLDAHEPRTTSQVAVDTALALSTASHHLTVLRDAGLVASTRDGARVLHRRTPLGEAMVGAVL</sequence>
<keyword evidence="1" id="KW-0805">Transcription regulation</keyword>
<comment type="caution">
    <text evidence="5">The sequence shown here is derived from an EMBL/GenBank/DDBJ whole genome shotgun (WGS) entry which is preliminary data.</text>
</comment>
<dbReference type="PANTHER" id="PTHR43132:SF6">
    <property type="entry name" value="HTH-TYPE TRANSCRIPTIONAL REPRESSOR CZRA"/>
    <property type="match status" value="1"/>
</dbReference>
<dbReference type="InterPro" id="IPR051011">
    <property type="entry name" value="Metal_resp_trans_reg"/>
</dbReference>